<evidence type="ECO:0000313" key="1">
    <source>
        <dbReference type="EMBL" id="RKH46743.1"/>
    </source>
</evidence>
<proteinExistence type="predicted"/>
<dbReference type="AlphaFoldDB" id="A0A3A8NRM4"/>
<dbReference type="Proteomes" id="UP000273405">
    <property type="component" value="Unassembled WGS sequence"/>
</dbReference>
<keyword evidence="2" id="KW-1185">Reference proteome</keyword>
<reference evidence="2" key="1">
    <citation type="submission" date="2018-09" db="EMBL/GenBank/DDBJ databases">
        <authorList>
            <person name="Livingstone P.G."/>
            <person name="Whitworth D.E."/>
        </authorList>
    </citation>
    <scope>NUCLEOTIDE SEQUENCE [LARGE SCALE GENOMIC DNA]</scope>
    <source>
        <strain evidence="2">CA040B</strain>
    </source>
</reference>
<dbReference type="EMBL" id="RAWG01000018">
    <property type="protein sequence ID" value="RKH46743.1"/>
    <property type="molecule type" value="Genomic_DNA"/>
</dbReference>
<sequence>MATSQPLSDDVLSNELVGEPVRITTAAPKATRRVIVRASAPKPPDNSVEGELTARVTARWIPDDPAQTTTPWLRVIVSEEEVGSGWDGSTVLEAGRPVTLEVFGRIPRGCELNTGCEWPMNVGFELQPDAVPGTVELEWTAQATARVVDTSDVPKGFTVSVSAP</sequence>
<gene>
    <name evidence="1" type="ORF">D7X12_04590</name>
</gene>
<accession>A0A3A8NRM4</accession>
<evidence type="ECO:0000313" key="2">
    <source>
        <dbReference type="Proteomes" id="UP000273405"/>
    </source>
</evidence>
<protein>
    <submittedName>
        <fullName evidence="1">Uncharacterized protein</fullName>
    </submittedName>
</protein>
<organism evidence="1 2">
    <name type="scientific">Corallococcus sicarius</name>
    <dbReference type="NCBI Taxonomy" id="2316726"/>
    <lineage>
        <taxon>Bacteria</taxon>
        <taxon>Pseudomonadati</taxon>
        <taxon>Myxococcota</taxon>
        <taxon>Myxococcia</taxon>
        <taxon>Myxococcales</taxon>
        <taxon>Cystobacterineae</taxon>
        <taxon>Myxococcaceae</taxon>
        <taxon>Corallococcus</taxon>
    </lineage>
</organism>
<name>A0A3A8NRM4_9BACT</name>
<comment type="caution">
    <text evidence="1">The sequence shown here is derived from an EMBL/GenBank/DDBJ whole genome shotgun (WGS) entry which is preliminary data.</text>
</comment>